<evidence type="ECO:0000313" key="4">
    <source>
        <dbReference type="Proteomes" id="UP001165124"/>
    </source>
</evidence>
<reference evidence="3" key="1">
    <citation type="submission" date="2023-02" db="EMBL/GenBank/DDBJ databases">
        <title>Actinomadura rubrobrunea NBRC 14622.</title>
        <authorList>
            <person name="Ichikawa N."/>
            <person name="Sato H."/>
            <person name="Tonouchi N."/>
        </authorList>
    </citation>
    <scope>NUCLEOTIDE SEQUENCE</scope>
    <source>
        <strain evidence="3">NBRC 14622</strain>
    </source>
</reference>
<dbReference type="PANTHER" id="PTHR23028:SF53">
    <property type="entry name" value="ACYL_TRANSF_3 DOMAIN-CONTAINING PROTEIN"/>
    <property type="match status" value="1"/>
</dbReference>
<keyword evidence="4" id="KW-1185">Reference proteome</keyword>
<evidence type="ECO:0000313" key="3">
    <source>
        <dbReference type="EMBL" id="GLW64818.1"/>
    </source>
</evidence>
<dbReference type="GO" id="GO:0016747">
    <property type="term" value="F:acyltransferase activity, transferring groups other than amino-acyl groups"/>
    <property type="evidence" value="ECO:0007669"/>
    <property type="project" value="InterPro"/>
</dbReference>
<feature type="domain" description="Acyltransferase 3" evidence="2">
    <location>
        <begin position="1"/>
        <end position="366"/>
    </location>
</feature>
<sequence>MDALRGLAALVVVFEHSLDVLFPEVRRNASPWFNFGRYGVFVFFLVSGYIVPASLERRGDLRAFWIGRLLRLYPLFAVAALLGVALAATGVAWPLPSPLTDRPWMGALAHATMLQDVLGVPSVVNVFWTLSYEMVFYLLVAAMFAAGAHRASAPAAALFAAAAAAVGAALPVWLIAFRWQMGSVAVTAAVLAAGLLAMMFGTGRIRLYGAVVPAVLALALLTVNSRVGGMESLAILATMFAGTALYRIERGQVSRRPASALVALVPALTVAAGAWAAFTTADASWDWPIAVTAAWLTFLLGWSLRHRGMPRVLAWLGLISYSLYLLHTPVLQVVWRLTGDPDDMALAERLGWAVAAIACVVAAAAFTYRAVERPMQRLARRLSRRPAA</sequence>
<name>A0A9W6UWA6_9ACTN</name>
<dbReference type="PANTHER" id="PTHR23028">
    <property type="entry name" value="ACETYLTRANSFERASE"/>
    <property type="match status" value="1"/>
</dbReference>
<feature type="transmembrane region" description="Helical" evidence="1">
    <location>
        <begin position="72"/>
        <end position="95"/>
    </location>
</feature>
<dbReference type="AlphaFoldDB" id="A0A9W6UWA6"/>
<comment type="caution">
    <text evidence="3">The sequence shown here is derived from an EMBL/GenBank/DDBJ whole genome shotgun (WGS) entry which is preliminary data.</text>
</comment>
<evidence type="ECO:0000256" key="1">
    <source>
        <dbReference type="SAM" id="Phobius"/>
    </source>
</evidence>
<evidence type="ECO:0000259" key="2">
    <source>
        <dbReference type="Pfam" id="PF01757"/>
    </source>
</evidence>
<proteinExistence type="predicted"/>
<dbReference type="Proteomes" id="UP001165124">
    <property type="component" value="Unassembled WGS sequence"/>
</dbReference>
<dbReference type="InterPro" id="IPR002656">
    <property type="entry name" value="Acyl_transf_3_dom"/>
</dbReference>
<accession>A0A9W6UWA6</accession>
<protein>
    <recommendedName>
        <fullName evidence="2">Acyltransferase 3 domain-containing protein</fullName>
    </recommendedName>
</protein>
<dbReference type="GO" id="GO:0000271">
    <property type="term" value="P:polysaccharide biosynthetic process"/>
    <property type="evidence" value="ECO:0007669"/>
    <property type="project" value="TreeGrafter"/>
</dbReference>
<feature type="transmembrane region" description="Helical" evidence="1">
    <location>
        <begin position="182"/>
        <end position="200"/>
    </location>
</feature>
<dbReference type="InterPro" id="IPR050879">
    <property type="entry name" value="Acyltransferase_3"/>
</dbReference>
<gene>
    <name evidence="3" type="ORF">Arub01_30620</name>
</gene>
<feature type="transmembrane region" description="Helical" evidence="1">
    <location>
        <begin position="229"/>
        <end position="248"/>
    </location>
</feature>
<dbReference type="GO" id="GO:0016020">
    <property type="term" value="C:membrane"/>
    <property type="evidence" value="ECO:0007669"/>
    <property type="project" value="TreeGrafter"/>
</dbReference>
<dbReference type="Pfam" id="PF01757">
    <property type="entry name" value="Acyl_transf_3"/>
    <property type="match status" value="1"/>
</dbReference>
<feature type="transmembrane region" description="Helical" evidence="1">
    <location>
        <begin position="287"/>
        <end position="305"/>
    </location>
</feature>
<feature type="transmembrane region" description="Helical" evidence="1">
    <location>
        <begin position="260"/>
        <end position="281"/>
    </location>
</feature>
<feature type="transmembrane region" description="Helical" evidence="1">
    <location>
        <begin position="312"/>
        <end position="330"/>
    </location>
</feature>
<feature type="transmembrane region" description="Helical" evidence="1">
    <location>
        <begin position="126"/>
        <end position="148"/>
    </location>
</feature>
<organism evidence="3 4">
    <name type="scientific">Actinomadura rubrobrunea</name>
    <dbReference type="NCBI Taxonomy" id="115335"/>
    <lineage>
        <taxon>Bacteria</taxon>
        <taxon>Bacillati</taxon>
        <taxon>Actinomycetota</taxon>
        <taxon>Actinomycetes</taxon>
        <taxon>Streptosporangiales</taxon>
        <taxon>Thermomonosporaceae</taxon>
        <taxon>Actinomadura</taxon>
    </lineage>
</organism>
<feature type="transmembrane region" description="Helical" evidence="1">
    <location>
        <begin position="207"/>
        <end position="223"/>
    </location>
</feature>
<feature type="transmembrane region" description="Helical" evidence="1">
    <location>
        <begin position="155"/>
        <end position="176"/>
    </location>
</feature>
<dbReference type="EMBL" id="BSRZ01000006">
    <property type="protein sequence ID" value="GLW64818.1"/>
    <property type="molecule type" value="Genomic_DNA"/>
</dbReference>
<keyword evidence="1" id="KW-1133">Transmembrane helix</keyword>
<dbReference type="RefSeq" id="WP_067907188.1">
    <property type="nucleotide sequence ID" value="NZ_BSRZ01000006.1"/>
</dbReference>
<feature type="transmembrane region" description="Helical" evidence="1">
    <location>
        <begin position="350"/>
        <end position="371"/>
    </location>
</feature>
<keyword evidence="1" id="KW-0472">Membrane</keyword>
<feature type="transmembrane region" description="Helical" evidence="1">
    <location>
        <begin position="32"/>
        <end position="51"/>
    </location>
</feature>
<keyword evidence="1" id="KW-0812">Transmembrane</keyword>